<dbReference type="EMBL" id="JABVED010000006">
    <property type="protein sequence ID" value="MBC6448090.1"/>
    <property type="molecule type" value="Genomic_DNA"/>
</dbReference>
<gene>
    <name evidence="3" type="ORF">GPZ80_13020</name>
</gene>
<organism evidence="3 4">
    <name type="scientific">Actinokineospora xionganensis</name>
    <dbReference type="NCBI Taxonomy" id="2684470"/>
    <lineage>
        <taxon>Bacteria</taxon>
        <taxon>Bacillati</taxon>
        <taxon>Actinomycetota</taxon>
        <taxon>Actinomycetes</taxon>
        <taxon>Pseudonocardiales</taxon>
        <taxon>Pseudonocardiaceae</taxon>
        <taxon>Actinokineospora</taxon>
    </lineage>
</organism>
<comment type="similarity">
    <text evidence="1">Belongs to the AHA1 family.</text>
</comment>
<reference evidence="3 4" key="1">
    <citation type="submission" date="2020-06" db="EMBL/GenBank/DDBJ databases">
        <title>Actinokineospora xiongansis sp. nov., isolated from soil of Baiyangdian.</title>
        <authorList>
            <person name="Zhang X."/>
        </authorList>
    </citation>
    <scope>NUCLEOTIDE SEQUENCE [LARGE SCALE GENOMIC DNA]</scope>
    <source>
        <strain evidence="3 4">HBU206404</strain>
    </source>
</reference>
<dbReference type="Gene3D" id="3.30.530.20">
    <property type="match status" value="1"/>
</dbReference>
<dbReference type="RefSeq" id="WP_187220587.1">
    <property type="nucleotide sequence ID" value="NZ_JABVED010000006.1"/>
</dbReference>
<evidence type="ECO:0000259" key="2">
    <source>
        <dbReference type="Pfam" id="PF08327"/>
    </source>
</evidence>
<dbReference type="Proteomes" id="UP000734823">
    <property type="component" value="Unassembled WGS sequence"/>
</dbReference>
<evidence type="ECO:0000256" key="1">
    <source>
        <dbReference type="ARBA" id="ARBA00006817"/>
    </source>
</evidence>
<protein>
    <submittedName>
        <fullName evidence="3">SRPBCC domain-containing protein</fullName>
    </submittedName>
</protein>
<dbReference type="InterPro" id="IPR023393">
    <property type="entry name" value="START-like_dom_sf"/>
</dbReference>
<feature type="domain" description="Activator of Hsp90 ATPase homologue 1/2-like C-terminal" evidence="2">
    <location>
        <begin position="15"/>
        <end position="131"/>
    </location>
</feature>
<dbReference type="SUPFAM" id="SSF55961">
    <property type="entry name" value="Bet v1-like"/>
    <property type="match status" value="1"/>
</dbReference>
<comment type="caution">
    <text evidence="3">The sequence shown here is derived from an EMBL/GenBank/DDBJ whole genome shotgun (WGS) entry which is preliminary data.</text>
</comment>
<dbReference type="CDD" id="cd07814">
    <property type="entry name" value="SRPBCC_CalC_Aha1-like"/>
    <property type="match status" value="1"/>
</dbReference>
<evidence type="ECO:0000313" key="4">
    <source>
        <dbReference type="Proteomes" id="UP000734823"/>
    </source>
</evidence>
<proteinExistence type="inferred from homology"/>
<evidence type="ECO:0000313" key="3">
    <source>
        <dbReference type="EMBL" id="MBC6448090.1"/>
    </source>
</evidence>
<accession>A0ABR7L5X3</accession>
<dbReference type="Pfam" id="PF08327">
    <property type="entry name" value="AHSA1"/>
    <property type="match status" value="1"/>
</dbReference>
<dbReference type="InterPro" id="IPR013538">
    <property type="entry name" value="ASHA1/2-like_C"/>
</dbReference>
<name>A0ABR7L5X3_9PSEU</name>
<sequence length="134" mass="14943">MTIVSDRVEHEIHIKAPPETVFAYFTDPERHPRWMGVEATLDPRPGGVYRCVVHDKATVLGEYVLVEPPHKVVFTWGFEGNKDVPPGSSTVTVTLTPDDTGTHLRLVHTGLPHPSLASHDRGWTTYLHNLSDAE</sequence>
<keyword evidence="4" id="KW-1185">Reference proteome</keyword>